<gene>
    <name evidence="1" type="ORF">KFK09_018968</name>
</gene>
<keyword evidence="2" id="KW-1185">Reference proteome</keyword>
<protein>
    <submittedName>
        <fullName evidence="1">Uncharacterized protein</fullName>
    </submittedName>
</protein>
<dbReference type="EMBL" id="JAGYWB010000013">
    <property type="protein sequence ID" value="KAI0500752.1"/>
    <property type="molecule type" value="Genomic_DNA"/>
</dbReference>
<dbReference type="Proteomes" id="UP000829196">
    <property type="component" value="Unassembled WGS sequence"/>
</dbReference>
<evidence type="ECO:0000313" key="2">
    <source>
        <dbReference type="Proteomes" id="UP000829196"/>
    </source>
</evidence>
<name>A0A8T3AYK5_DENNO</name>
<organism evidence="1 2">
    <name type="scientific">Dendrobium nobile</name>
    <name type="common">Orchid</name>
    <dbReference type="NCBI Taxonomy" id="94219"/>
    <lineage>
        <taxon>Eukaryota</taxon>
        <taxon>Viridiplantae</taxon>
        <taxon>Streptophyta</taxon>
        <taxon>Embryophyta</taxon>
        <taxon>Tracheophyta</taxon>
        <taxon>Spermatophyta</taxon>
        <taxon>Magnoliopsida</taxon>
        <taxon>Liliopsida</taxon>
        <taxon>Asparagales</taxon>
        <taxon>Orchidaceae</taxon>
        <taxon>Epidendroideae</taxon>
        <taxon>Malaxideae</taxon>
        <taxon>Dendrobiinae</taxon>
        <taxon>Dendrobium</taxon>
    </lineage>
</organism>
<dbReference type="AlphaFoldDB" id="A0A8T3AYK5"/>
<accession>A0A8T3AYK5</accession>
<comment type="caution">
    <text evidence="1">The sequence shown here is derived from an EMBL/GenBank/DDBJ whole genome shotgun (WGS) entry which is preliminary data.</text>
</comment>
<sequence>MTYISFIPDTVFPMCFARKPLLSLVALALWSLPSLDVVATTSPYLRSRGDPTAFLTMMPLPNSSSPSSPLSIYVSLLRSLTPDGLFSSLFILSCKKNIRMIWVEKIAQDFACIV</sequence>
<evidence type="ECO:0000313" key="1">
    <source>
        <dbReference type="EMBL" id="KAI0500752.1"/>
    </source>
</evidence>
<proteinExistence type="predicted"/>
<reference evidence="1" key="1">
    <citation type="journal article" date="2022" name="Front. Genet.">
        <title>Chromosome-Scale Assembly of the Dendrobium nobile Genome Provides Insights Into the Molecular Mechanism of the Biosynthesis of the Medicinal Active Ingredient of Dendrobium.</title>
        <authorList>
            <person name="Xu Q."/>
            <person name="Niu S.-C."/>
            <person name="Li K.-L."/>
            <person name="Zheng P.-J."/>
            <person name="Zhang X.-J."/>
            <person name="Jia Y."/>
            <person name="Liu Y."/>
            <person name="Niu Y.-X."/>
            <person name="Yu L.-H."/>
            <person name="Chen D.-F."/>
            <person name="Zhang G.-Q."/>
        </authorList>
    </citation>
    <scope>NUCLEOTIDE SEQUENCE</scope>
    <source>
        <tissue evidence="1">Leaf</tissue>
    </source>
</reference>